<feature type="compositionally biased region" description="Polar residues" evidence="1">
    <location>
        <begin position="148"/>
        <end position="164"/>
    </location>
</feature>
<keyword evidence="2" id="KW-1133">Transmembrane helix</keyword>
<evidence type="ECO:0000256" key="1">
    <source>
        <dbReference type="SAM" id="MobiDB-lite"/>
    </source>
</evidence>
<protein>
    <submittedName>
        <fullName evidence="4">Uncharacterized protein LOC111135871</fullName>
    </submittedName>
</protein>
<keyword evidence="3" id="KW-1185">Reference proteome</keyword>
<feature type="transmembrane region" description="Helical" evidence="2">
    <location>
        <begin position="12"/>
        <end position="31"/>
    </location>
</feature>
<dbReference type="OrthoDB" id="10442604at2759"/>
<organism evidence="3 4">
    <name type="scientific">Crassostrea virginica</name>
    <name type="common">Eastern oyster</name>
    <dbReference type="NCBI Taxonomy" id="6565"/>
    <lineage>
        <taxon>Eukaryota</taxon>
        <taxon>Metazoa</taxon>
        <taxon>Spiralia</taxon>
        <taxon>Lophotrochozoa</taxon>
        <taxon>Mollusca</taxon>
        <taxon>Bivalvia</taxon>
        <taxon>Autobranchia</taxon>
        <taxon>Pteriomorphia</taxon>
        <taxon>Ostreida</taxon>
        <taxon>Ostreoidea</taxon>
        <taxon>Ostreidae</taxon>
        <taxon>Crassostrea</taxon>
    </lineage>
</organism>
<feature type="region of interest" description="Disordered" evidence="1">
    <location>
        <begin position="128"/>
        <end position="189"/>
    </location>
</feature>
<gene>
    <name evidence="4" type="primary">LOC111135871</name>
</gene>
<keyword evidence="2" id="KW-0812">Transmembrane</keyword>
<keyword evidence="2" id="KW-0472">Membrane</keyword>
<accession>A0A8B8EQ03</accession>
<feature type="compositionally biased region" description="Basic and acidic residues" evidence="1">
    <location>
        <begin position="136"/>
        <end position="147"/>
    </location>
</feature>
<dbReference type="RefSeq" id="XP_022342015.1">
    <property type="nucleotide sequence ID" value="XM_022486307.1"/>
</dbReference>
<name>A0A8B8EQ03_CRAVI</name>
<dbReference type="AlphaFoldDB" id="A0A8B8EQ03"/>
<evidence type="ECO:0000313" key="3">
    <source>
        <dbReference type="Proteomes" id="UP000694844"/>
    </source>
</evidence>
<proteinExistence type="predicted"/>
<reference evidence="3" key="1">
    <citation type="submission" date="2024-06" db="UniProtKB">
        <authorList>
            <consortium name="RefSeq"/>
        </authorList>
    </citation>
    <scope>NUCLEOTIDE SEQUENCE [LARGE SCALE GENOMIC DNA]</scope>
</reference>
<reference evidence="4" key="2">
    <citation type="submission" date="2025-08" db="UniProtKB">
        <authorList>
            <consortium name="RefSeq"/>
        </authorList>
    </citation>
    <scope>IDENTIFICATION</scope>
    <source>
        <tissue evidence="4">Whole sample</tissue>
    </source>
</reference>
<dbReference type="GeneID" id="111135871"/>
<dbReference type="KEGG" id="cvn:111135871"/>
<dbReference type="Proteomes" id="UP000694844">
    <property type="component" value="Chromosome 1"/>
</dbReference>
<sequence>MSDVRKPGVILIGSVVLFSTLIIILICFLCCRRRNRQFRKAETIQAPQINNAETDDVIPPKRSSEYATPYDQLKSGNGVMAVRHISQKPNKYYNVDIQDGLCERVDTDTKTGKRGHREYFNVQLKVKKPNRKKQKNSADKEYWDVHVKTTTQNSAGSSTGNPQNDDVVPVRQESKRPNLPTPYSCIELT</sequence>
<evidence type="ECO:0000313" key="4">
    <source>
        <dbReference type="RefSeq" id="XP_022342015.1"/>
    </source>
</evidence>
<evidence type="ECO:0000256" key="2">
    <source>
        <dbReference type="SAM" id="Phobius"/>
    </source>
</evidence>